<dbReference type="EMBL" id="JASSZA010000001">
    <property type="protein sequence ID" value="KAK2119998.1"/>
    <property type="molecule type" value="Genomic_DNA"/>
</dbReference>
<feature type="region of interest" description="Disordered" evidence="1">
    <location>
        <begin position="1"/>
        <end position="115"/>
    </location>
</feature>
<evidence type="ECO:0000256" key="1">
    <source>
        <dbReference type="SAM" id="MobiDB-lite"/>
    </source>
</evidence>
<reference evidence="2 3" key="1">
    <citation type="submission" date="2023-05" db="EMBL/GenBank/DDBJ databases">
        <title>B98-5 Cell Line De Novo Hybrid Assembly: An Optical Mapping Approach.</title>
        <authorList>
            <person name="Kananen K."/>
            <person name="Auerbach J.A."/>
            <person name="Kautto E."/>
            <person name="Blachly J.S."/>
        </authorList>
    </citation>
    <scope>NUCLEOTIDE SEQUENCE [LARGE SCALE GENOMIC DNA]</scope>
    <source>
        <strain evidence="2">B95-8</strain>
        <tissue evidence="2">Cell line</tissue>
    </source>
</reference>
<organism evidence="2 3">
    <name type="scientific">Saguinus oedipus</name>
    <name type="common">Cotton-top tamarin</name>
    <name type="synonym">Oedipomidas oedipus</name>
    <dbReference type="NCBI Taxonomy" id="9490"/>
    <lineage>
        <taxon>Eukaryota</taxon>
        <taxon>Metazoa</taxon>
        <taxon>Chordata</taxon>
        <taxon>Craniata</taxon>
        <taxon>Vertebrata</taxon>
        <taxon>Euteleostomi</taxon>
        <taxon>Mammalia</taxon>
        <taxon>Eutheria</taxon>
        <taxon>Euarchontoglires</taxon>
        <taxon>Primates</taxon>
        <taxon>Haplorrhini</taxon>
        <taxon>Platyrrhini</taxon>
        <taxon>Cebidae</taxon>
        <taxon>Callitrichinae</taxon>
        <taxon>Saguinus</taxon>
    </lineage>
</organism>
<evidence type="ECO:0000313" key="3">
    <source>
        <dbReference type="Proteomes" id="UP001266305"/>
    </source>
</evidence>
<protein>
    <submittedName>
        <fullName evidence="2">Uncharacterized protein</fullName>
    </submittedName>
</protein>
<feature type="compositionally biased region" description="Basic residues" evidence="1">
    <location>
        <begin position="78"/>
        <end position="89"/>
    </location>
</feature>
<evidence type="ECO:0000313" key="2">
    <source>
        <dbReference type="EMBL" id="KAK2119998.1"/>
    </source>
</evidence>
<feature type="compositionally biased region" description="Pro residues" evidence="1">
    <location>
        <begin position="156"/>
        <end position="169"/>
    </location>
</feature>
<dbReference type="Proteomes" id="UP001266305">
    <property type="component" value="Unassembled WGS sequence"/>
</dbReference>
<feature type="region of interest" description="Disordered" evidence="1">
    <location>
        <begin position="130"/>
        <end position="211"/>
    </location>
</feature>
<keyword evidence="3" id="KW-1185">Reference proteome</keyword>
<accession>A0ABQ9WEB1</accession>
<proteinExistence type="predicted"/>
<name>A0ABQ9WEB1_SAGOE</name>
<comment type="caution">
    <text evidence="2">The sequence shown here is derived from an EMBL/GenBank/DDBJ whole genome shotgun (WGS) entry which is preliminary data.</text>
</comment>
<gene>
    <name evidence="2" type="ORF">P7K49_001384</name>
</gene>
<feature type="non-terminal residue" evidence="2">
    <location>
        <position position="211"/>
    </location>
</feature>
<sequence>MEDEQGGWRWPRPHLNPGLSPSRPGAGAGHPGLVVQAERTAEGGAEEAKAQARGRRCRPRGQEPSGLTLSERGGPAQRRARSRRPRLGRQRCSGSARAPPPAPLLPPEGVAGPGRARAVWRRQVLRLQLRSRQLPAPRPLPRGRSPARRLRGLQGPGPPQWAVPLPPGPCLRCLPRLTAGARSVRREEPQLRGTLGEEDDSDSPPASHAPQ</sequence>